<keyword evidence="3" id="KW-0233">DNA recombination</keyword>
<dbReference type="SUPFAM" id="SSF47598">
    <property type="entry name" value="Ribbon-helix-helix"/>
    <property type="match status" value="1"/>
</dbReference>
<reference evidence="5 6" key="1">
    <citation type="submission" date="2017-06" db="EMBL/GenBank/DDBJ databases">
        <authorList>
            <person name="Kim H.J."/>
            <person name="Triplett B.A."/>
        </authorList>
    </citation>
    <scope>NUCLEOTIDE SEQUENCE [LARGE SCALE GENOMIC DNA]</scope>
    <source>
        <strain evidence="5 6">B29T1</strain>
    </source>
</reference>
<proteinExistence type="predicted"/>
<dbReference type="InterPro" id="IPR011010">
    <property type="entry name" value="DNA_brk_join_enz"/>
</dbReference>
<name>A0A212R4M2_9PROT</name>
<evidence type="ECO:0000313" key="5">
    <source>
        <dbReference type="EMBL" id="SNB66902.1"/>
    </source>
</evidence>
<accession>A0A212R4M2</accession>
<dbReference type="GO" id="GO:0006310">
    <property type="term" value="P:DNA recombination"/>
    <property type="evidence" value="ECO:0007669"/>
    <property type="project" value="UniProtKB-KW"/>
</dbReference>
<dbReference type="SUPFAM" id="SSF47823">
    <property type="entry name" value="lambda integrase-like, N-terminal domain"/>
    <property type="match status" value="1"/>
</dbReference>
<dbReference type="PROSITE" id="PS51898">
    <property type="entry name" value="TYR_RECOMBINASE"/>
    <property type="match status" value="1"/>
</dbReference>
<dbReference type="GO" id="GO:0006355">
    <property type="term" value="P:regulation of DNA-templated transcription"/>
    <property type="evidence" value="ECO:0007669"/>
    <property type="project" value="InterPro"/>
</dbReference>
<evidence type="ECO:0000256" key="2">
    <source>
        <dbReference type="ARBA" id="ARBA00023125"/>
    </source>
</evidence>
<evidence type="ECO:0000256" key="1">
    <source>
        <dbReference type="ARBA" id="ARBA00022649"/>
    </source>
</evidence>
<dbReference type="Pfam" id="PF03693">
    <property type="entry name" value="ParD_antitoxin"/>
    <property type="match status" value="1"/>
</dbReference>
<dbReference type="Gene3D" id="6.10.10.120">
    <property type="entry name" value="Antitoxin ParD1-like"/>
    <property type="match status" value="1"/>
</dbReference>
<keyword evidence="6" id="KW-1185">Reference proteome</keyword>
<dbReference type="Gene3D" id="1.10.443.10">
    <property type="entry name" value="Intergrase catalytic core"/>
    <property type="match status" value="1"/>
</dbReference>
<dbReference type="Proteomes" id="UP000197065">
    <property type="component" value="Unassembled WGS sequence"/>
</dbReference>
<dbReference type="PANTHER" id="PTHR34605">
    <property type="entry name" value="PHAGE_INTEGRASE DOMAIN-CONTAINING PROTEIN"/>
    <property type="match status" value="1"/>
</dbReference>
<evidence type="ECO:0000313" key="6">
    <source>
        <dbReference type="Proteomes" id="UP000197065"/>
    </source>
</evidence>
<dbReference type="InterPro" id="IPR010998">
    <property type="entry name" value="Integrase_recombinase_N"/>
</dbReference>
<dbReference type="GO" id="GO:0003677">
    <property type="term" value="F:DNA binding"/>
    <property type="evidence" value="ECO:0007669"/>
    <property type="project" value="UniProtKB-KW"/>
</dbReference>
<gene>
    <name evidence="5" type="ORF">SAMN07250955_105213</name>
</gene>
<protein>
    <submittedName>
        <fullName evidence="5">Putative addiction module antidote protein, CC2985 family</fullName>
    </submittedName>
</protein>
<dbReference type="CDD" id="cd22231">
    <property type="entry name" value="RHH_NikR_HicB-like"/>
    <property type="match status" value="1"/>
</dbReference>
<dbReference type="SUPFAM" id="SSF56349">
    <property type="entry name" value="DNA breaking-rejoining enzymes"/>
    <property type="match status" value="1"/>
</dbReference>
<organism evidence="5 6">
    <name type="scientific">Arboricoccus pini</name>
    <dbReference type="NCBI Taxonomy" id="1963835"/>
    <lineage>
        <taxon>Bacteria</taxon>
        <taxon>Pseudomonadati</taxon>
        <taxon>Pseudomonadota</taxon>
        <taxon>Alphaproteobacteria</taxon>
        <taxon>Geminicoccales</taxon>
        <taxon>Geminicoccaceae</taxon>
        <taxon>Arboricoccus</taxon>
    </lineage>
</organism>
<dbReference type="PANTHER" id="PTHR34605:SF4">
    <property type="entry name" value="DNA ADENINE METHYLTRANSFERASE"/>
    <property type="match status" value="1"/>
</dbReference>
<evidence type="ECO:0000259" key="4">
    <source>
        <dbReference type="PROSITE" id="PS51898"/>
    </source>
</evidence>
<dbReference type="InterPro" id="IPR002104">
    <property type="entry name" value="Integrase_catalytic"/>
</dbReference>
<dbReference type="InterPro" id="IPR052925">
    <property type="entry name" value="Phage_Integrase-like_Recomb"/>
</dbReference>
<dbReference type="Gene3D" id="1.10.150.130">
    <property type="match status" value="1"/>
</dbReference>
<sequence>MQLSACHNRQASVSLAVNETGEVVGTEVTTVMPPVDLQLAETLPAAFAHLAAGPLAEALGKAVGFAQASLAPRAEKAYGDTWNAFRDWCALHRVPALPAAPAIVAAYLAARQDRLGRSGLRLVLAAIAHHHRRAGLPWTAADPAIATVMHGVLRSQKRPVRPAAALTSTEIKQLLAVCDDRLIGRASLPGLRDRALLLMCFAGGLRRAELVALDHEDIAITKDGLTLRIRHAKGDQEGEGASVLISRGRQEKTCPVRAMEVWLQRSRIAYGPVFPRLTATGTIEGRLSGNGLWRILRRRAAQAGQGRLTISYGVSMASHQRSTRYDRLIIPRSGGPPINISISLTPELLGLIKARVDSGRYTSSSEVVREALRLLERADEREAEACTRLRQAWDDGIASGDSGPSTSLSYRRRHIGCWPRRRRLV</sequence>
<dbReference type="InterPro" id="IPR013762">
    <property type="entry name" value="Integrase-like_cat_sf"/>
</dbReference>
<dbReference type="InterPro" id="IPR010985">
    <property type="entry name" value="Ribbon_hlx_hlx"/>
</dbReference>
<keyword evidence="1" id="KW-1277">Toxin-antitoxin system</keyword>
<dbReference type="InterPro" id="IPR038296">
    <property type="entry name" value="ParD_sf"/>
</dbReference>
<feature type="domain" description="Tyr recombinase" evidence="4">
    <location>
        <begin position="161"/>
        <end position="379"/>
    </location>
</feature>
<dbReference type="NCBIfam" id="TIGR02606">
    <property type="entry name" value="antidote_CC2985"/>
    <property type="match status" value="1"/>
</dbReference>
<dbReference type="EMBL" id="FYEH01000005">
    <property type="protein sequence ID" value="SNB66902.1"/>
    <property type="molecule type" value="Genomic_DNA"/>
</dbReference>
<dbReference type="GO" id="GO:0015074">
    <property type="term" value="P:DNA integration"/>
    <property type="evidence" value="ECO:0007669"/>
    <property type="project" value="InterPro"/>
</dbReference>
<dbReference type="InterPro" id="IPR022789">
    <property type="entry name" value="ParD"/>
</dbReference>
<dbReference type="AlphaFoldDB" id="A0A212R4M2"/>
<evidence type="ECO:0000256" key="3">
    <source>
        <dbReference type="ARBA" id="ARBA00023172"/>
    </source>
</evidence>
<keyword evidence="2" id="KW-0238">DNA-binding</keyword>